<dbReference type="Proteomes" id="UP000827721">
    <property type="component" value="Unassembled WGS sequence"/>
</dbReference>
<keyword evidence="3" id="KW-1185">Reference proteome</keyword>
<sequence length="89" mass="10345">MTSVHEAVRCKIALQTDNYAHHANLKHRDKQFEGCYIHARQAGPFQILKKLGHNAYVIDLPYTYTISHVFNVEDLTEFKGEIFPPRFLT</sequence>
<reference evidence="2 3" key="1">
    <citation type="submission" date="2021-02" db="EMBL/GenBank/DDBJ databases">
        <title>Plant Genome Project.</title>
        <authorList>
            <person name="Zhang R.-G."/>
        </authorList>
    </citation>
    <scope>NUCLEOTIDE SEQUENCE [LARGE SCALE GENOMIC DNA]</scope>
    <source>
        <tissue evidence="2">Leaves</tissue>
    </source>
</reference>
<feature type="domain" description="Tf2-1-like SH3-like" evidence="1">
    <location>
        <begin position="39"/>
        <end position="78"/>
    </location>
</feature>
<evidence type="ECO:0000259" key="1">
    <source>
        <dbReference type="Pfam" id="PF24626"/>
    </source>
</evidence>
<proteinExistence type="predicted"/>
<name>A0ABQ8H8X6_9ROSI</name>
<evidence type="ECO:0000313" key="3">
    <source>
        <dbReference type="Proteomes" id="UP000827721"/>
    </source>
</evidence>
<organism evidence="2 3">
    <name type="scientific">Xanthoceras sorbifolium</name>
    <dbReference type="NCBI Taxonomy" id="99658"/>
    <lineage>
        <taxon>Eukaryota</taxon>
        <taxon>Viridiplantae</taxon>
        <taxon>Streptophyta</taxon>
        <taxon>Embryophyta</taxon>
        <taxon>Tracheophyta</taxon>
        <taxon>Spermatophyta</taxon>
        <taxon>Magnoliopsida</taxon>
        <taxon>eudicotyledons</taxon>
        <taxon>Gunneridae</taxon>
        <taxon>Pentapetalae</taxon>
        <taxon>rosids</taxon>
        <taxon>malvids</taxon>
        <taxon>Sapindales</taxon>
        <taxon>Sapindaceae</taxon>
        <taxon>Xanthoceroideae</taxon>
        <taxon>Xanthoceras</taxon>
    </lineage>
</organism>
<protein>
    <recommendedName>
        <fullName evidence="1">Tf2-1-like SH3-like domain-containing protein</fullName>
    </recommendedName>
</protein>
<dbReference type="Pfam" id="PF24626">
    <property type="entry name" value="SH3_Tf2-1"/>
    <property type="match status" value="1"/>
</dbReference>
<evidence type="ECO:0000313" key="2">
    <source>
        <dbReference type="EMBL" id="KAH7550373.1"/>
    </source>
</evidence>
<gene>
    <name evidence="2" type="ORF">JRO89_XS13G0180000</name>
</gene>
<dbReference type="InterPro" id="IPR056924">
    <property type="entry name" value="SH3_Tf2-1"/>
</dbReference>
<accession>A0ABQ8H8X6</accession>
<dbReference type="EMBL" id="JAFEMO010000013">
    <property type="protein sequence ID" value="KAH7550373.1"/>
    <property type="molecule type" value="Genomic_DNA"/>
</dbReference>
<comment type="caution">
    <text evidence="2">The sequence shown here is derived from an EMBL/GenBank/DDBJ whole genome shotgun (WGS) entry which is preliminary data.</text>
</comment>